<keyword evidence="1" id="KW-0812">Transmembrane</keyword>
<evidence type="ECO:0000313" key="2">
    <source>
        <dbReference type="EMBL" id="RHX98504.1"/>
    </source>
</evidence>
<evidence type="ECO:0000256" key="1">
    <source>
        <dbReference type="SAM" id="Phobius"/>
    </source>
</evidence>
<dbReference type="Proteomes" id="UP000265427">
    <property type="component" value="Unassembled WGS sequence"/>
</dbReference>
<reference evidence="2 3" key="1">
    <citation type="submission" date="2018-08" db="EMBL/GenBank/DDBJ databases">
        <title>Aphanomyces genome sequencing and annotation.</title>
        <authorList>
            <person name="Minardi D."/>
            <person name="Oidtmann B."/>
            <person name="Van Der Giezen M."/>
            <person name="Studholme D.J."/>
        </authorList>
    </citation>
    <scope>NUCLEOTIDE SEQUENCE [LARGE SCALE GENOMIC DNA]</scope>
    <source>
        <strain evidence="2 3">Kv</strain>
    </source>
</reference>
<dbReference type="AlphaFoldDB" id="A0A396ZWL5"/>
<evidence type="ECO:0000313" key="3">
    <source>
        <dbReference type="Proteomes" id="UP000265427"/>
    </source>
</evidence>
<accession>A0A396ZWL5</accession>
<name>A0A396ZWL5_APHAT</name>
<keyword evidence="1" id="KW-0472">Membrane</keyword>
<organism evidence="2 3">
    <name type="scientific">Aphanomyces astaci</name>
    <name type="common">Crayfish plague agent</name>
    <dbReference type="NCBI Taxonomy" id="112090"/>
    <lineage>
        <taxon>Eukaryota</taxon>
        <taxon>Sar</taxon>
        <taxon>Stramenopiles</taxon>
        <taxon>Oomycota</taxon>
        <taxon>Saprolegniomycetes</taxon>
        <taxon>Saprolegniales</taxon>
        <taxon>Verrucalvaceae</taxon>
        <taxon>Aphanomyces</taxon>
    </lineage>
</organism>
<proteinExistence type="predicted"/>
<dbReference type="VEuPathDB" id="FungiDB:H257_13743"/>
<dbReference type="EMBL" id="QUSZ01010039">
    <property type="protein sequence ID" value="RHX98504.1"/>
    <property type="molecule type" value="Genomic_DNA"/>
</dbReference>
<keyword evidence="1" id="KW-1133">Transmembrane helix</keyword>
<comment type="caution">
    <text evidence="2">The sequence shown here is derived from an EMBL/GenBank/DDBJ whole genome shotgun (WGS) entry which is preliminary data.</text>
</comment>
<protein>
    <submittedName>
        <fullName evidence="2">Uncharacterized protein</fullName>
    </submittedName>
</protein>
<sequence>MLWMVKGPELVETSLADVNSKLTSLKLEQENVIKSFASKPVRVNMTLQPNIEPLVMPSWRYRIEPLASGGGVRLTIPNHRTTGSTLCLVVFLLIWCSVGGFMSSMALEMTSSAVAIGPIVVTSIGALLMGSVLLYWMFGEETITITPAMCTYHWEALCIHRTKNYDIHQMGPLIVHTTVSRSNTDDSHRGDERQQRIAFQYGGSLVQMGYLLLELEVIPFYNDLLQCVPQNLIPPAVRQQRPHVEPVYMAQPLATSKDQEPLV</sequence>
<gene>
    <name evidence="2" type="ORF">DYB36_006413</name>
</gene>
<feature type="transmembrane region" description="Helical" evidence="1">
    <location>
        <begin position="86"/>
        <end position="107"/>
    </location>
</feature>
<feature type="transmembrane region" description="Helical" evidence="1">
    <location>
        <begin position="113"/>
        <end position="136"/>
    </location>
</feature>